<dbReference type="EMBL" id="MU826414">
    <property type="protein sequence ID" value="KAJ7376090.1"/>
    <property type="molecule type" value="Genomic_DNA"/>
</dbReference>
<evidence type="ECO:0000313" key="3">
    <source>
        <dbReference type="Proteomes" id="UP001163046"/>
    </source>
</evidence>
<organism evidence="2 3">
    <name type="scientific">Desmophyllum pertusum</name>
    <dbReference type="NCBI Taxonomy" id="174260"/>
    <lineage>
        <taxon>Eukaryota</taxon>
        <taxon>Metazoa</taxon>
        <taxon>Cnidaria</taxon>
        <taxon>Anthozoa</taxon>
        <taxon>Hexacorallia</taxon>
        <taxon>Scleractinia</taxon>
        <taxon>Caryophylliina</taxon>
        <taxon>Caryophylliidae</taxon>
        <taxon>Desmophyllum</taxon>
    </lineage>
</organism>
<feature type="region of interest" description="Disordered" evidence="1">
    <location>
        <begin position="38"/>
        <end position="59"/>
    </location>
</feature>
<evidence type="ECO:0000313" key="2">
    <source>
        <dbReference type="EMBL" id="KAJ7376090.1"/>
    </source>
</evidence>
<name>A0A9W9Z744_9CNID</name>
<comment type="caution">
    <text evidence="2">The sequence shown here is derived from an EMBL/GenBank/DDBJ whole genome shotgun (WGS) entry which is preliminary data.</text>
</comment>
<dbReference type="Proteomes" id="UP001163046">
    <property type="component" value="Unassembled WGS sequence"/>
</dbReference>
<keyword evidence="3" id="KW-1185">Reference proteome</keyword>
<reference evidence="2" key="1">
    <citation type="submission" date="2023-01" db="EMBL/GenBank/DDBJ databases">
        <title>Genome assembly of the deep-sea coral Lophelia pertusa.</title>
        <authorList>
            <person name="Herrera S."/>
            <person name="Cordes E."/>
        </authorList>
    </citation>
    <scope>NUCLEOTIDE SEQUENCE</scope>
    <source>
        <strain evidence="2">USNM1676648</strain>
        <tissue evidence="2">Polyp</tissue>
    </source>
</reference>
<protein>
    <submittedName>
        <fullName evidence="2">Uncharacterized protein</fullName>
    </submittedName>
</protein>
<sequence>DTVRKDSWDGQENARRIWDCDAAYTRCYFNTRSEDSPWEVQMGNETDDQTETNKIHDCK</sequence>
<dbReference type="AlphaFoldDB" id="A0A9W9Z744"/>
<proteinExistence type="predicted"/>
<feature type="non-terminal residue" evidence="2">
    <location>
        <position position="1"/>
    </location>
</feature>
<evidence type="ECO:0000256" key="1">
    <source>
        <dbReference type="SAM" id="MobiDB-lite"/>
    </source>
</evidence>
<accession>A0A9W9Z744</accession>
<gene>
    <name evidence="2" type="ORF">OS493_036853</name>
</gene>